<reference evidence="1 2" key="1">
    <citation type="submission" date="2018-05" db="EMBL/GenBank/DDBJ databases">
        <title>Legionella qingyii sp.nov., whole genome shotgun sequence.</title>
        <authorList>
            <person name="Wu H."/>
            <person name="Zhu Q."/>
            <person name="Hu C."/>
        </authorList>
    </citation>
    <scope>NUCLEOTIDE SEQUENCE [LARGE SCALE GENOMIC DNA]</scope>
    <source>
        <strain evidence="1 2">HEB18</strain>
    </source>
</reference>
<sequence>MLLFYVWPIKSSKVFIKNVCRQGRPRHELIVIGKVVNYEIQRAEMQGQQNVSVPDEIAQVLN</sequence>
<dbReference type="EMBL" id="QHJG01000012">
    <property type="protein sequence ID" value="PWY56071.1"/>
    <property type="molecule type" value="Genomic_DNA"/>
</dbReference>
<evidence type="ECO:0000313" key="1">
    <source>
        <dbReference type="EMBL" id="PWY56071.1"/>
    </source>
</evidence>
<dbReference type="AlphaFoldDB" id="A0A317U2Z5"/>
<evidence type="ECO:0000313" key="2">
    <source>
        <dbReference type="Proteomes" id="UP000247152"/>
    </source>
</evidence>
<comment type="caution">
    <text evidence="1">The sequence shown here is derived from an EMBL/GenBank/DDBJ whole genome shotgun (WGS) entry which is preliminary data.</text>
</comment>
<gene>
    <name evidence="1" type="ORF">DGG96_09040</name>
</gene>
<dbReference type="Proteomes" id="UP000247152">
    <property type="component" value="Unassembled WGS sequence"/>
</dbReference>
<organism evidence="1 2">
    <name type="scientific">Legionella qingyii</name>
    <dbReference type="NCBI Taxonomy" id="2184757"/>
    <lineage>
        <taxon>Bacteria</taxon>
        <taxon>Pseudomonadati</taxon>
        <taxon>Pseudomonadota</taxon>
        <taxon>Gammaproteobacteria</taxon>
        <taxon>Legionellales</taxon>
        <taxon>Legionellaceae</taxon>
        <taxon>Legionella</taxon>
    </lineage>
</organism>
<accession>A0A317U2Z5</accession>
<protein>
    <submittedName>
        <fullName evidence="1">Uncharacterized protein</fullName>
    </submittedName>
</protein>
<proteinExistence type="predicted"/>
<name>A0A317U2Z5_9GAMM</name>